<evidence type="ECO:0000313" key="1">
    <source>
        <dbReference type="EMBL" id="HGZ12568.1"/>
    </source>
</evidence>
<proteinExistence type="predicted"/>
<name>A0A7C5AN06_9BACT</name>
<dbReference type="EMBL" id="DTKJ01000070">
    <property type="protein sequence ID" value="HGZ12568.1"/>
    <property type="molecule type" value="Genomic_DNA"/>
</dbReference>
<protein>
    <submittedName>
        <fullName evidence="1">Uncharacterized protein</fullName>
    </submittedName>
</protein>
<dbReference type="AlphaFoldDB" id="A0A7C5AN06"/>
<reference evidence="1" key="1">
    <citation type="journal article" date="2020" name="mSystems">
        <title>Genome- and Community-Level Interaction Insights into Carbon Utilization and Element Cycling Functions of Hydrothermarchaeota in Hydrothermal Sediment.</title>
        <authorList>
            <person name="Zhou Z."/>
            <person name="Liu Y."/>
            <person name="Xu W."/>
            <person name="Pan J."/>
            <person name="Luo Z.H."/>
            <person name="Li M."/>
        </authorList>
    </citation>
    <scope>NUCLEOTIDE SEQUENCE [LARGE SCALE GENOMIC DNA]</scope>
    <source>
        <strain evidence="1">SpSt-853</strain>
    </source>
</reference>
<comment type="caution">
    <text evidence="1">The sequence shown here is derived from an EMBL/GenBank/DDBJ whole genome shotgun (WGS) entry which is preliminary data.</text>
</comment>
<organism evidence="1">
    <name type="scientific">Desulfobacca acetoxidans</name>
    <dbReference type="NCBI Taxonomy" id="60893"/>
    <lineage>
        <taxon>Bacteria</taxon>
        <taxon>Pseudomonadati</taxon>
        <taxon>Thermodesulfobacteriota</taxon>
        <taxon>Desulfobaccia</taxon>
        <taxon>Desulfobaccales</taxon>
        <taxon>Desulfobaccaceae</taxon>
        <taxon>Desulfobacca</taxon>
    </lineage>
</organism>
<accession>A0A7C5AN06</accession>
<sequence>MTIRQAEVWSRLAQAFGAWYRFDFPAAYQELEKAVADLSRFGPLAPWPWADQFLAQLPPRQEALQKLAELATQHQQNLKPASLGAGLPLVFNHLAAAERALAYQQWGIAILLIYATLERFIDLCLWVEFGLDDENPDYSRVSVDDKQFHQVGRFFHGRQYRPQTLAGPLGLSLGAQLLATLKPEWLPPESLPRIKGLMSVRNRCEFEHGLCPKPPTREDVERNLRLVKEILVLAKALGLELVDLEKQLEPYRFPAF</sequence>
<gene>
    <name evidence="1" type="ORF">ENW48_10200</name>
</gene>